<reference evidence="1 2" key="1">
    <citation type="submission" date="2015-02" db="EMBL/GenBank/DDBJ databases">
        <title>Single-cell genomics of uncultivated deep-branching MTB reveals a conserved set of magnetosome genes.</title>
        <authorList>
            <person name="Kolinko S."/>
            <person name="Richter M."/>
            <person name="Glockner F.O."/>
            <person name="Brachmann A."/>
            <person name="Schuler D."/>
        </authorList>
    </citation>
    <scope>NUCLEOTIDE SEQUENCE [LARGE SCALE GENOMIC DNA]</scope>
    <source>
        <strain evidence="1">TM-1</strain>
    </source>
</reference>
<dbReference type="EMBL" id="LACI01002008">
    <property type="protein sequence ID" value="KJU83161.1"/>
    <property type="molecule type" value="Genomic_DNA"/>
</dbReference>
<proteinExistence type="predicted"/>
<evidence type="ECO:0000313" key="2">
    <source>
        <dbReference type="Proteomes" id="UP000033423"/>
    </source>
</evidence>
<keyword evidence="2" id="KW-1185">Reference proteome</keyword>
<comment type="caution">
    <text evidence="1">The sequence shown here is derived from an EMBL/GenBank/DDBJ whole genome shotgun (WGS) entry which is preliminary data.</text>
</comment>
<accession>A0A0F3GMN7</accession>
<dbReference type="Proteomes" id="UP000033423">
    <property type="component" value="Unassembled WGS sequence"/>
</dbReference>
<evidence type="ECO:0000313" key="1">
    <source>
        <dbReference type="EMBL" id="KJU83161.1"/>
    </source>
</evidence>
<protein>
    <submittedName>
        <fullName evidence="1">Uncharacterized protein</fullName>
    </submittedName>
</protein>
<dbReference type="AlphaFoldDB" id="A0A0F3GMN7"/>
<gene>
    <name evidence="1" type="ORF">MBAV_004645</name>
</gene>
<organism evidence="1 2">
    <name type="scientific">Candidatus Magnetobacterium bavaricum</name>
    <dbReference type="NCBI Taxonomy" id="29290"/>
    <lineage>
        <taxon>Bacteria</taxon>
        <taxon>Pseudomonadati</taxon>
        <taxon>Nitrospirota</taxon>
        <taxon>Thermodesulfovibrionia</taxon>
        <taxon>Thermodesulfovibrionales</taxon>
        <taxon>Candidatus Magnetobacteriaceae</taxon>
        <taxon>Candidatus Magnetobacterium</taxon>
    </lineage>
</organism>
<name>A0A0F3GMN7_9BACT</name>
<sequence>MRFVASVLASSSSSVYPFNSPPVIFLKLAIMSLPICFARTVLPVTMPKCSTICLPGTLSMFVRIIARSPFVVYLFQKLS</sequence>